<dbReference type="OrthoDB" id="443402at2759"/>
<keyword evidence="9 15" id="KW-0156">Chromatin regulator</keyword>
<dbReference type="GO" id="GO:0000781">
    <property type="term" value="C:chromosome, telomeric region"/>
    <property type="evidence" value="ECO:0007669"/>
    <property type="project" value="GOC"/>
</dbReference>
<name>A0A1C1C910_9EURO</name>
<keyword evidence="20" id="KW-1185">Reference proteome</keyword>
<evidence type="ECO:0000256" key="11">
    <source>
        <dbReference type="ARBA" id="ARBA00023163"/>
    </source>
</evidence>
<evidence type="ECO:0000256" key="10">
    <source>
        <dbReference type="ARBA" id="ARBA00023015"/>
    </source>
</evidence>
<feature type="binding site" evidence="16">
    <location>
        <begin position="432"/>
        <end position="433"/>
    </location>
    <ligand>
        <name>S-adenosyl-L-methionine</name>
        <dbReference type="ChEBI" id="CHEBI:59789"/>
    </ligand>
</feature>
<reference evidence="20" key="1">
    <citation type="submission" date="2015-07" db="EMBL/GenBank/DDBJ databases">
        <authorList>
            <person name="Teixeira M.M."/>
            <person name="Souza R.C."/>
            <person name="Almeida L.G."/>
            <person name="Vicente V.A."/>
            <person name="de Hoog S."/>
            <person name="Bocca A.L."/>
            <person name="de Almeida S.R."/>
            <person name="Vasconcelos A.T."/>
            <person name="Felipe M.S."/>
        </authorList>
    </citation>
    <scope>NUCLEOTIDE SEQUENCE [LARGE SCALE GENOMIC DNA]</scope>
    <source>
        <strain evidence="20">KSF</strain>
    </source>
</reference>
<dbReference type="GO" id="GO:0005634">
    <property type="term" value="C:nucleus"/>
    <property type="evidence" value="ECO:0007669"/>
    <property type="project" value="UniProtKB-SubCell"/>
</dbReference>
<evidence type="ECO:0000256" key="17">
    <source>
        <dbReference type="SAM" id="MobiDB-lite"/>
    </source>
</evidence>
<dbReference type="InterPro" id="IPR030445">
    <property type="entry name" value="H3-K79_meTrfase"/>
</dbReference>
<feature type="binding site" evidence="16">
    <location>
        <position position="396"/>
    </location>
    <ligand>
        <name>S-adenosyl-L-methionine</name>
        <dbReference type="ChEBI" id="CHEBI:59789"/>
    </ligand>
</feature>
<evidence type="ECO:0000256" key="9">
    <source>
        <dbReference type="ARBA" id="ARBA00022853"/>
    </source>
</evidence>
<keyword evidence="11 15" id="KW-0804">Transcription</keyword>
<evidence type="ECO:0000259" key="18">
    <source>
        <dbReference type="PROSITE" id="PS51569"/>
    </source>
</evidence>
<comment type="catalytic activity">
    <reaction evidence="14 15">
        <text>L-lysyl(79)-[histone H3] + 3 S-adenosyl-L-methionine = N(6),N(6),N(6)-trimethyl-L-lysyl(79)-[histone H3] + 3 S-adenosyl-L-homocysteine + 3 H(+)</text>
        <dbReference type="Rhea" id="RHEA:60328"/>
        <dbReference type="Rhea" id="RHEA-COMP:15549"/>
        <dbReference type="Rhea" id="RHEA-COMP:15552"/>
        <dbReference type="ChEBI" id="CHEBI:15378"/>
        <dbReference type="ChEBI" id="CHEBI:29969"/>
        <dbReference type="ChEBI" id="CHEBI:57856"/>
        <dbReference type="ChEBI" id="CHEBI:59789"/>
        <dbReference type="ChEBI" id="CHEBI:61961"/>
        <dbReference type="EC" id="2.1.1.360"/>
    </reaction>
</comment>
<organism evidence="19 20">
    <name type="scientific">Cladophialophora carrionii</name>
    <dbReference type="NCBI Taxonomy" id="86049"/>
    <lineage>
        <taxon>Eukaryota</taxon>
        <taxon>Fungi</taxon>
        <taxon>Dikarya</taxon>
        <taxon>Ascomycota</taxon>
        <taxon>Pezizomycotina</taxon>
        <taxon>Eurotiomycetes</taxon>
        <taxon>Chaetothyriomycetidae</taxon>
        <taxon>Chaetothyriales</taxon>
        <taxon>Herpotrichiellaceae</taxon>
        <taxon>Cladophialophora</taxon>
    </lineage>
</organism>
<dbReference type="GO" id="GO:0032259">
    <property type="term" value="P:methylation"/>
    <property type="evidence" value="ECO:0007669"/>
    <property type="project" value="UniProtKB-KW"/>
</dbReference>
<feature type="compositionally biased region" description="Basic and acidic residues" evidence="17">
    <location>
        <begin position="132"/>
        <end position="141"/>
    </location>
</feature>
<accession>A0A1C1C910</accession>
<keyword evidence="5 15" id="KW-0489">Methyltransferase</keyword>
<comment type="function">
    <text evidence="1 15">Histone methyltransferase that specifically trimethylates histone H3 to form H3K79me3. This methylation is required for telomere silencing and for the pachytene checkpoint during the meiotic cell cycle by allowing the recruitment of RAD9 to double strand breaks. Nucleosomes are preferred as substrate compared to free histone.</text>
</comment>
<dbReference type="GO" id="GO:0006281">
    <property type="term" value="P:DNA repair"/>
    <property type="evidence" value="ECO:0007669"/>
    <property type="project" value="InterPro"/>
</dbReference>
<dbReference type="Gene3D" id="1.10.260.170">
    <property type="match status" value="1"/>
</dbReference>
<dbReference type="Pfam" id="PF08123">
    <property type="entry name" value="DOT1"/>
    <property type="match status" value="1"/>
</dbReference>
<dbReference type="InterPro" id="IPR029063">
    <property type="entry name" value="SAM-dependent_MTases_sf"/>
</dbReference>
<evidence type="ECO:0000313" key="19">
    <source>
        <dbReference type="EMBL" id="OCT44938.1"/>
    </source>
</evidence>
<dbReference type="GO" id="GO:0000786">
    <property type="term" value="C:nucleosome"/>
    <property type="evidence" value="ECO:0007669"/>
    <property type="project" value="InterPro"/>
</dbReference>
<evidence type="ECO:0000256" key="16">
    <source>
        <dbReference type="PIRSR" id="PIRSR017570-1"/>
    </source>
</evidence>
<evidence type="ECO:0000256" key="12">
    <source>
        <dbReference type="ARBA" id="ARBA00023242"/>
    </source>
</evidence>
<evidence type="ECO:0000256" key="1">
    <source>
        <dbReference type="ARBA" id="ARBA00003482"/>
    </source>
</evidence>
<evidence type="ECO:0000256" key="5">
    <source>
        <dbReference type="ARBA" id="ARBA00022603"/>
    </source>
</evidence>
<evidence type="ECO:0000256" key="3">
    <source>
        <dbReference type="ARBA" id="ARBA00012190"/>
    </source>
</evidence>
<dbReference type="VEuPathDB" id="FungiDB:G647_07598"/>
<dbReference type="InterPro" id="IPR025789">
    <property type="entry name" value="DOT1_dom"/>
</dbReference>
<evidence type="ECO:0000256" key="13">
    <source>
        <dbReference type="ARBA" id="ARBA00029821"/>
    </source>
</evidence>
<dbReference type="PROSITE" id="PS51569">
    <property type="entry name" value="DOT1"/>
    <property type="match status" value="1"/>
</dbReference>
<dbReference type="AlphaFoldDB" id="A0A1C1C910"/>
<evidence type="ECO:0000256" key="8">
    <source>
        <dbReference type="ARBA" id="ARBA00022737"/>
    </source>
</evidence>
<evidence type="ECO:0000256" key="14">
    <source>
        <dbReference type="ARBA" id="ARBA00047770"/>
    </source>
</evidence>
<dbReference type="GO" id="GO:0031509">
    <property type="term" value="P:subtelomeric heterochromatin formation"/>
    <property type="evidence" value="ECO:0007669"/>
    <property type="project" value="InterPro"/>
</dbReference>
<comment type="subcellular location">
    <subcellularLocation>
        <location evidence="2 15">Nucleus</location>
    </subcellularLocation>
</comment>
<dbReference type="EC" id="2.1.1.360" evidence="3 15"/>
<feature type="compositionally biased region" description="Polar residues" evidence="17">
    <location>
        <begin position="72"/>
        <end position="84"/>
    </location>
</feature>
<dbReference type="Gene3D" id="3.40.50.150">
    <property type="entry name" value="Vaccinia Virus protein VP39"/>
    <property type="match status" value="1"/>
</dbReference>
<keyword evidence="7 15" id="KW-0949">S-adenosyl-L-methionine</keyword>
<dbReference type="EMBL" id="LGRB01000020">
    <property type="protein sequence ID" value="OCT44938.1"/>
    <property type="molecule type" value="Genomic_DNA"/>
</dbReference>
<dbReference type="CDD" id="cd02440">
    <property type="entry name" value="AdoMet_MTases"/>
    <property type="match status" value="1"/>
</dbReference>
<feature type="domain" description="DOT1" evidence="18">
    <location>
        <begin position="208"/>
        <end position="541"/>
    </location>
</feature>
<dbReference type="VEuPathDB" id="FungiDB:CLCR_05746"/>
<feature type="compositionally biased region" description="Acidic residues" evidence="17">
    <location>
        <begin position="115"/>
        <end position="124"/>
    </location>
</feature>
<dbReference type="FunFam" id="3.40.50.150:FF:000033">
    <property type="entry name" value="Histone-lysine N-methyltransferase, H3 lysine-79 specific"/>
    <property type="match status" value="1"/>
</dbReference>
<feature type="binding site" evidence="16">
    <location>
        <begin position="347"/>
        <end position="350"/>
    </location>
    <ligand>
        <name>S-adenosyl-L-methionine</name>
        <dbReference type="ChEBI" id="CHEBI:59789"/>
    </ligand>
</feature>
<dbReference type="GO" id="GO:0000077">
    <property type="term" value="P:DNA damage checkpoint signaling"/>
    <property type="evidence" value="ECO:0007669"/>
    <property type="project" value="InterPro"/>
</dbReference>
<keyword evidence="10 15" id="KW-0805">Transcription regulation</keyword>
<keyword evidence="12 15" id="KW-0539">Nucleus</keyword>
<keyword evidence="8" id="KW-0677">Repeat</keyword>
<dbReference type="STRING" id="86049.A0A1C1C910"/>
<gene>
    <name evidence="19" type="primary">dot1</name>
    <name evidence="19" type="ORF">CLCR_05746</name>
</gene>
<dbReference type="GO" id="GO:0042393">
    <property type="term" value="F:histone binding"/>
    <property type="evidence" value="ECO:0007669"/>
    <property type="project" value="InterPro"/>
</dbReference>
<evidence type="ECO:0000313" key="20">
    <source>
        <dbReference type="Proteomes" id="UP000094526"/>
    </source>
</evidence>
<feature type="binding site" evidence="16">
    <location>
        <begin position="370"/>
        <end position="379"/>
    </location>
    <ligand>
        <name>S-adenosyl-L-methionine</name>
        <dbReference type="ChEBI" id="CHEBI:59789"/>
    </ligand>
</feature>
<proteinExistence type="inferred from homology"/>
<dbReference type="eggNOG" id="KOG3924">
    <property type="taxonomic scope" value="Eukaryota"/>
</dbReference>
<dbReference type="PANTHER" id="PTHR21451:SF0">
    <property type="entry name" value="HISTONE-LYSINE N-METHYLTRANSFERASE, H3 LYSINE-79 SPECIFIC"/>
    <property type="match status" value="1"/>
</dbReference>
<dbReference type="InterPro" id="IPR021162">
    <property type="entry name" value="Dot1"/>
</dbReference>
<evidence type="ECO:0000256" key="4">
    <source>
        <dbReference type="ARBA" id="ARBA00020987"/>
    </source>
</evidence>
<dbReference type="GO" id="GO:0140956">
    <property type="term" value="F:histone H3K79 trimethyltransferase activity"/>
    <property type="evidence" value="ECO:0007669"/>
    <property type="project" value="UniProtKB-EC"/>
</dbReference>
<evidence type="ECO:0000256" key="2">
    <source>
        <dbReference type="ARBA" id="ARBA00004123"/>
    </source>
</evidence>
<evidence type="ECO:0000256" key="6">
    <source>
        <dbReference type="ARBA" id="ARBA00022679"/>
    </source>
</evidence>
<evidence type="ECO:0000256" key="15">
    <source>
        <dbReference type="PIRNR" id="PIRNR017570"/>
    </source>
</evidence>
<sequence length="546" mass="61275">MGSLPTEGRPLSFSAMKARKAPLKIATKIVTVASTPKPVARSSPSAGPARPTSASQKSLSNGHSRTAIIPRKSSTPVSVRSRQGSVEPIERIKNARRNQNKRASPAVSTPRLTSSDEDTDDDDATQPRKRIRLEGTDSIDQNRKVRDVQAFSQEEDGGFHMVHAYDIANNSLVEHGHDQYAAFFTILNTHEEECPTIELQYPTSLQTERYQLVRPNDQSDFKPLDEIEANMRIVAEYYLDSASAEKVTSEEYGSGIVQQLRHQALLGFKGRPNAQGAQSKYVDLVNKFNALVAEKRKDGTIAQKLDQMRRVDLKLVEHIIKNQIYARTVSPRVNLVRQYEGFSDNVYGELLPKFLSQIFKETNLKSDQVFIDLGSGVGNCVLQAALETGCESWGCEVMKNCDTLAQLQAAEFPARCRLWGIKPGAIHLVHGDFLENKQIREVLKRADVILINNQAFTSELNDKLKYVFLDLKEGCQIVSLKPFRSPTHQIKAANVNDPINVLRVVEKERWSSMVSWTDDPGKWYHQHKDSRELQAFMEGLGGREKC</sequence>
<dbReference type="PIRSF" id="PIRSF017570">
    <property type="entry name" value="Histone_H3-K79_MeTrfase"/>
    <property type="match status" value="1"/>
</dbReference>
<feature type="compositionally biased region" description="Polar residues" evidence="17">
    <location>
        <begin position="52"/>
        <end position="64"/>
    </location>
</feature>
<keyword evidence="6 15" id="KW-0808">Transferase</keyword>
<dbReference type="PANTHER" id="PTHR21451">
    <property type="entry name" value="HISTONE H3 METHYLTRANSFERASE"/>
    <property type="match status" value="1"/>
</dbReference>
<dbReference type="SUPFAM" id="SSF53335">
    <property type="entry name" value="S-adenosyl-L-methionine-dependent methyltransferases"/>
    <property type="match status" value="1"/>
</dbReference>
<protein>
    <recommendedName>
        <fullName evidence="4 15">Histone-lysine N-methyltransferase, H3 lysine-79 specific</fullName>
        <ecNumber evidence="3 15">2.1.1.360</ecNumber>
    </recommendedName>
    <alternativeName>
        <fullName evidence="13 15">Histone H3-K79 methyltransferase</fullName>
    </alternativeName>
</protein>
<evidence type="ECO:0000256" key="7">
    <source>
        <dbReference type="ARBA" id="ARBA00022691"/>
    </source>
</evidence>
<comment type="similarity">
    <text evidence="15">Belongs to the class I-like SAM-binding methyltransferase superfamily. DOT1 family.</text>
</comment>
<dbReference type="Proteomes" id="UP000094526">
    <property type="component" value="Unassembled WGS sequence"/>
</dbReference>
<comment type="caution">
    <text evidence="19">The sequence shown here is derived from an EMBL/GenBank/DDBJ whole genome shotgun (WGS) entry which is preliminary data.</text>
</comment>
<feature type="region of interest" description="Disordered" evidence="17">
    <location>
        <begin position="32"/>
        <end position="141"/>
    </location>
</feature>